<comment type="caution">
    <text evidence="4">The sequence shown here is derived from an EMBL/GenBank/DDBJ whole genome shotgun (WGS) entry which is preliminary data.</text>
</comment>
<proteinExistence type="predicted"/>
<dbReference type="RefSeq" id="WP_057613877.1">
    <property type="nucleotide sequence ID" value="NZ_CP107731.1"/>
</dbReference>
<dbReference type="PROSITE" id="PS50075">
    <property type="entry name" value="CARRIER"/>
    <property type="match status" value="1"/>
</dbReference>
<dbReference type="Pfam" id="PF00550">
    <property type="entry name" value="PP-binding"/>
    <property type="match status" value="1"/>
</dbReference>
<dbReference type="InterPro" id="IPR020806">
    <property type="entry name" value="PKS_PP-bd"/>
</dbReference>
<protein>
    <submittedName>
        <fullName evidence="4">Actinorhodin polyketide synthase</fullName>
    </submittedName>
</protein>
<dbReference type="GO" id="GO:0031177">
    <property type="term" value="F:phosphopantetheine binding"/>
    <property type="evidence" value="ECO:0007669"/>
    <property type="project" value="InterPro"/>
</dbReference>
<dbReference type="PROSITE" id="PS00012">
    <property type="entry name" value="PHOSPHOPANTETHEINE"/>
    <property type="match status" value="1"/>
</dbReference>
<gene>
    <name evidence="4" type="ORF">AQJ46_13720</name>
</gene>
<dbReference type="Proteomes" id="UP000053669">
    <property type="component" value="Unassembled WGS sequence"/>
</dbReference>
<dbReference type="GO" id="GO:0017000">
    <property type="term" value="P:antibiotic biosynthetic process"/>
    <property type="evidence" value="ECO:0007669"/>
    <property type="project" value="UniProtKB-ARBA"/>
</dbReference>
<dbReference type="EMBL" id="LMWU01000015">
    <property type="protein sequence ID" value="KUN72080.1"/>
    <property type="molecule type" value="Genomic_DNA"/>
</dbReference>
<sequence>MNITVDEIRRIIIASAGAPEAGVVEADFADTSFDDLGYESLALMETASAIEREFGVSVPDDLLFEARTPRDLAELVRSAKEAAAA</sequence>
<dbReference type="SMART" id="SM00823">
    <property type="entry name" value="PKS_PP"/>
    <property type="match status" value="1"/>
</dbReference>
<evidence type="ECO:0000313" key="5">
    <source>
        <dbReference type="Proteomes" id="UP000053669"/>
    </source>
</evidence>
<dbReference type="STRING" id="58343.AQJ46_13720"/>
<evidence type="ECO:0000256" key="2">
    <source>
        <dbReference type="ARBA" id="ARBA00022553"/>
    </source>
</evidence>
<evidence type="ECO:0000256" key="1">
    <source>
        <dbReference type="ARBA" id="ARBA00022450"/>
    </source>
</evidence>
<organism evidence="4 5">
    <name type="scientific">Streptomyces canus</name>
    <dbReference type="NCBI Taxonomy" id="58343"/>
    <lineage>
        <taxon>Bacteria</taxon>
        <taxon>Bacillati</taxon>
        <taxon>Actinomycetota</taxon>
        <taxon>Actinomycetes</taxon>
        <taxon>Kitasatosporales</taxon>
        <taxon>Streptomycetaceae</taxon>
        <taxon>Streptomyces</taxon>
        <taxon>Streptomyces aurantiacus group</taxon>
    </lineage>
</organism>
<name>A0A101SDD9_9ACTN</name>
<reference evidence="4 5" key="1">
    <citation type="submission" date="2015-10" db="EMBL/GenBank/DDBJ databases">
        <title>Draft genome sequence of Streptomyces canus DSM 40017, type strain for the species Streptomyces canus.</title>
        <authorList>
            <person name="Ruckert C."/>
            <person name="Winkler A."/>
            <person name="Kalinowski J."/>
            <person name="Kampfer P."/>
            <person name="Glaeser S."/>
        </authorList>
    </citation>
    <scope>NUCLEOTIDE SEQUENCE [LARGE SCALE GENOMIC DNA]</scope>
    <source>
        <strain evidence="4 5">DSM 40017</strain>
    </source>
</reference>
<dbReference type="Gene3D" id="1.10.1200.10">
    <property type="entry name" value="ACP-like"/>
    <property type="match status" value="1"/>
</dbReference>
<evidence type="ECO:0000259" key="3">
    <source>
        <dbReference type="PROSITE" id="PS50075"/>
    </source>
</evidence>
<evidence type="ECO:0000313" key="4">
    <source>
        <dbReference type="EMBL" id="KUN72080.1"/>
    </source>
</evidence>
<dbReference type="InterPro" id="IPR036736">
    <property type="entry name" value="ACP-like_sf"/>
</dbReference>
<keyword evidence="1" id="KW-0596">Phosphopantetheine</keyword>
<dbReference type="InterPro" id="IPR006162">
    <property type="entry name" value="Ppantetheine_attach_site"/>
</dbReference>
<feature type="domain" description="Carrier" evidence="3">
    <location>
        <begin position="1"/>
        <end position="80"/>
    </location>
</feature>
<dbReference type="SUPFAM" id="SSF47336">
    <property type="entry name" value="ACP-like"/>
    <property type="match status" value="1"/>
</dbReference>
<dbReference type="InterPro" id="IPR009081">
    <property type="entry name" value="PP-bd_ACP"/>
</dbReference>
<keyword evidence="2" id="KW-0597">Phosphoprotein</keyword>
<dbReference type="AlphaFoldDB" id="A0A101SDD9"/>
<accession>A0A101PN78</accession>
<accession>A0A101SDD9</accession>